<feature type="transmembrane region" description="Helical" evidence="1">
    <location>
        <begin position="7"/>
        <end position="26"/>
    </location>
</feature>
<evidence type="ECO:0000313" key="2">
    <source>
        <dbReference type="EMBL" id="CAH1001746.1"/>
    </source>
</evidence>
<dbReference type="EMBL" id="CAKLPZ010000003">
    <property type="protein sequence ID" value="CAH1001746.1"/>
    <property type="molecule type" value="Genomic_DNA"/>
</dbReference>
<evidence type="ECO:0000313" key="3">
    <source>
        <dbReference type="Proteomes" id="UP000837803"/>
    </source>
</evidence>
<comment type="caution">
    <text evidence="2">The sequence shown here is derived from an EMBL/GenBank/DDBJ whole genome shotgun (WGS) entry which is preliminary data.</text>
</comment>
<gene>
    <name evidence="2" type="ORF">LEM8419_02652</name>
</gene>
<dbReference type="Proteomes" id="UP000837803">
    <property type="component" value="Unassembled WGS sequence"/>
</dbReference>
<proteinExistence type="predicted"/>
<sequence length="69" mass="7987">MKAYATIALIISILILFWSVLIFANFARFSRSEMAPVLLGYAGLMATYTVATFFYVTKMERRRLTRRRG</sequence>
<name>A0ABN8FAH4_9BACT</name>
<keyword evidence="3" id="KW-1185">Reference proteome</keyword>
<dbReference type="RefSeq" id="WP_238751595.1">
    <property type="nucleotide sequence ID" value="NZ_CAKLPZ010000003.1"/>
</dbReference>
<keyword evidence="1" id="KW-0812">Transmembrane</keyword>
<keyword evidence="1" id="KW-0472">Membrane</keyword>
<accession>A0ABN8FAH4</accession>
<protein>
    <submittedName>
        <fullName evidence="2">Uncharacterized protein</fullName>
    </submittedName>
</protein>
<reference evidence="2" key="1">
    <citation type="submission" date="2021-12" db="EMBL/GenBank/DDBJ databases">
        <authorList>
            <person name="Rodrigo-Torres L."/>
            <person name="Arahal R. D."/>
            <person name="Lucena T."/>
        </authorList>
    </citation>
    <scope>NUCLEOTIDE SEQUENCE</scope>
    <source>
        <strain evidence="2">CECT 8419</strain>
    </source>
</reference>
<feature type="transmembrane region" description="Helical" evidence="1">
    <location>
        <begin position="38"/>
        <end position="57"/>
    </location>
</feature>
<evidence type="ECO:0000256" key="1">
    <source>
        <dbReference type="SAM" id="Phobius"/>
    </source>
</evidence>
<keyword evidence="1" id="KW-1133">Transmembrane helix</keyword>
<organism evidence="2 3">
    <name type="scientific">Neolewinella maritima</name>
    <dbReference type="NCBI Taxonomy" id="1383882"/>
    <lineage>
        <taxon>Bacteria</taxon>
        <taxon>Pseudomonadati</taxon>
        <taxon>Bacteroidota</taxon>
        <taxon>Saprospiria</taxon>
        <taxon>Saprospirales</taxon>
        <taxon>Lewinellaceae</taxon>
        <taxon>Neolewinella</taxon>
    </lineage>
</organism>